<name>A0A9D4DF70_DREPO</name>
<keyword evidence="3" id="KW-1185">Reference proteome</keyword>
<reference evidence="2" key="1">
    <citation type="journal article" date="2019" name="bioRxiv">
        <title>The Genome of the Zebra Mussel, Dreissena polymorpha: A Resource for Invasive Species Research.</title>
        <authorList>
            <person name="McCartney M.A."/>
            <person name="Auch B."/>
            <person name="Kono T."/>
            <person name="Mallez S."/>
            <person name="Zhang Y."/>
            <person name="Obille A."/>
            <person name="Becker A."/>
            <person name="Abrahante J.E."/>
            <person name="Garbe J."/>
            <person name="Badalamenti J.P."/>
            <person name="Herman A."/>
            <person name="Mangelson H."/>
            <person name="Liachko I."/>
            <person name="Sullivan S."/>
            <person name="Sone E.D."/>
            <person name="Koren S."/>
            <person name="Silverstein K.A.T."/>
            <person name="Beckman K.B."/>
            <person name="Gohl D.M."/>
        </authorList>
    </citation>
    <scope>NUCLEOTIDE SEQUENCE</scope>
    <source>
        <strain evidence="2">Duluth1</strain>
        <tissue evidence="2">Whole animal</tissue>
    </source>
</reference>
<feature type="domain" description="Oxidoreductase-like" evidence="1">
    <location>
        <begin position="6"/>
        <end position="36"/>
    </location>
</feature>
<dbReference type="InterPro" id="IPR039251">
    <property type="entry name" value="OXLD1"/>
</dbReference>
<organism evidence="2 3">
    <name type="scientific">Dreissena polymorpha</name>
    <name type="common">Zebra mussel</name>
    <name type="synonym">Mytilus polymorpha</name>
    <dbReference type="NCBI Taxonomy" id="45954"/>
    <lineage>
        <taxon>Eukaryota</taxon>
        <taxon>Metazoa</taxon>
        <taxon>Spiralia</taxon>
        <taxon>Lophotrochozoa</taxon>
        <taxon>Mollusca</taxon>
        <taxon>Bivalvia</taxon>
        <taxon>Autobranchia</taxon>
        <taxon>Heteroconchia</taxon>
        <taxon>Euheterodonta</taxon>
        <taxon>Imparidentia</taxon>
        <taxon>Neoheterodontei</taxon>
        <taxon>Myida</taxon>
        <taxon>Dreissenoidea</taxon>
        <taxon>Dreissenidae</taxon>
        <taxon>Dreissena</taxon>
    </lineage>
</organism>
<evidence type="ECO:0000313" key="3">
    <source>
        <dbReference type="Proteomes" id="UP000828390"/>
    </source>
</evidence>
<dbReference type="GO" id="GO:0005739">
    <property type="term" value="C:mitochondrion"/>
    <property type="evidence" value="ECO:0007669"/>
    <property type="project" value="TreeGrafter"/>
</dbReference>
<dbReference type="Proteomes" id="UP000828390">
    <property type="component" value="Unassembled WGS sequence"/>
</dbReference>
<reference evidence="2" key="2">
    <citation type="submission" date="2020-11" db="EMBL/GenBank/DDBJ databases">
        <authorList>
            <person name="McCartney M.A."/>
            <person name="Auch B."/>
            <person name="Kono T."/>
            <person name="Mallez S."/>
            <person name="Becker A."/>
            <person name="Gohl D.M."/>
            <person name="Silverstein K.A.T."/>
            <person name="Koren S."/>
            <person name="Bechman K.B."/>
            <person name="Herman A."/>
            <person name="Abrahante J.E."/>
            <person name="Garbe J."/>
        </authorList>
    </citation>
    <scope>NUCLEOTIDE SEQUENCE</scope>
    <source>
        <strain evidence="2">Duluth1</strain>
        <tissue evidence="2">Whole animal</tissue>
    </source>
</reference>
<protein>
    <recommendedName>
        <fullName evidence="1">Oxidoreductase-like domain-containing protein</fullName>
    </recommendedName>
</protein>
<dbReference type="InterPro" id="IPR019180">
    <property type="entry name" value="Oxidoreductase-like_N"/>
</dbReference>
<accession>A0A9D4DF70</accession>
<dbReference type="Pfam" id="PF09791">
    <property type="entry name" value="Oxidored-like"/>
    <property type="match status" value="1"/>
</dbReference>
<gene>
    <name evidence="2" type="ORF">DPMN_181846</name>
</gene>
<dbReference type="AlphaFoldDB" id="A0A9D4DF70"/>
<comment type="caution">
    <text evidence="2">The sequence shown here is derived from an EMBL/GenBank/DDBJ whole genome shotgun (WGS) entry which is preliminary data.</text>
</comment>
<dbReference type="PANTHER" id="PTHR21193:SF3">
    <property type="entry name" value="OXIDOREDUCTASE-LIKE DOMAIN-CONTAINING PROTEIN 1"/>
    <property type="match status" value="1"/>
</dbReference>
<dbReference type="EMBL" id="JAIWYP010000010">
    <property type="protein sequence ID" value="KAH3747420.1"/>
    <property type="molecule type" value="Genomic_DNA"/>
</dbReference>
<evidence type="ECO:0000313" key="2">
    <source>
        <dbReference type="EMBL" id="KAH3747420.1"/>
    </source>
</evidence>
<proteinExistence type="predicted"/>
<evidence type="ECO:0000259" key="1">
    <source>
        <dbReference type="Pfam" id="PF09791"/>
    </source>
</evidence>
<dbReference type="PANTHER" id="PTHR21193">
    <property type="entry name" value="OXIDOREDUCTASE-LIKE DOMAIN-CONTAINING PROTEIN 1"/>
    <property type="match status" value="1"/>
</dbReference>
<sequence>MPGKGPPPEPPLECCMSGCANCVWITYAEELKKYFSVEDGLAKTKEAIEKIDNPSLKMFVKLELGML</sequence>